<protein>
    <recommendedName>
        <fullName evidence="3">Protein kinase domain-containing protein</fullName>
    </recommendedName>
</protein>
<dbReference type="InterPro" id="IPR011009">
    <property type="entry name" value="Kinase-like_dom_sf"/>
</dbReference>
<comment type="caution">
    <text evidence="1">The sequence shown here is derived from an EMBL/GenBank/DDBJ whole genome shotgun (WGS) entry which is preliminary data.</text>
</comment>
<reference evidence="1" key="1">
    <citation type="submission" date="2023-06" db="EMBL/GenBank/DDBJ databases">
        <authorList>
            <consortium name="Lawrence Berkeley National Laboratory"/>
            <person name="Ahrendt S."/>
            <person name="Sahu N."/>
            <person name="Indic B."/>
            <person name="Wong-Bajracharya J."/>
            <person name="Merenyi Z."/>
            <person name="Ke H.-M."/>
            <person name="Monk M."/>
            <person name="Kocsube S."/>
            <person name="Drula E."/>
            <person name="Lipzen A."/>
            <person name="Balint B."/>
            <person name="Henrissat B."/>
            <person name="Andreopoulos B."/>
            <person name="Martin F.M."/>
            <person name="Harder C.B."/>
            <person name="Rigling D."/>
            <person name="Ford K.L."/>
            <person name="Foster G.D."/>
            <person name="Pangilinan J."/>
            <person name="Papanicolaou A."/>
            <person name="Barry K."/>
            <person name="LaButti K."/>
            <person name="Viragh M."/>
            <person name="Koriabine M."/>
            <person name="Yan M."/>
            <person name="Riley R."/>
            <person name="Champramary S."/>
            <person name="Plett K.L."/>
            <person name="Tsai I.J."/>
            <person name="Slot J."/>
            <person name="Sipos G."/>
            <person name="Plett J."/>
            <person name="Nagy L.G."/>
            <person name="Grigoriev I.V."/>
        </authorList>
    </citation>
    <scope>NUCLEOTIDE SEQUENCE</scope>
    <source>
        <strain evidence="1">HWK02</strain>
    </source>
</reference>
<name>A0AA39UN78_9AGAR</name>
<evidence type="ECO:0008006" key="3">
    <source>
        <dbReference type="Google" id="ProtNLM"/>
    </source>
</evidence>
<evidence type="ECO:0000313" key="2">
    <source>
        <dbReference type="Proteomes" id="UP001175228"/>
    </source>
</evidence>
<dbReference type="AlphaFoldDB" id="A0AA39UN78"/>
<keyword evidence="2" id="KW-1185">Reference proteome</keyword>
<organism evidence="1 2">
    <name type="scientific">Armillaria luteobubalina</name>
    <dbReference type="NCBI Taxonomy" id="153913"/>
    <lineage>
        <taxon>Eukaryota</taxon>
        <taxon>Fungi</taxon>
        <taxon>Dikarya</taxon>
        <taxon>Basidiomycota</taxon>
        <taxon>Agaricomycotina</taxon>
        <taxon>Agaricomycetes</taxon>
        <taxon>Agaricomycetidae</taxon>
        <taxon>Agaricales</taxon>
        <taxon>Marasmiineae</taxon>
        <taxon>Physalacriaceae</taxon>
        <taxon>Armillaria</taxon>
    </lineage>
</organism>
<evidence type="ECO:0000313" key="1">
    <source>
        <dbReference type="EMBL" id="KAK0496287.1"/>
    </source>
</evidence>
<sequence>MLTFLHLPNESVQEGILPVVRNAISVQEMGKTIRALARSTADAPTGKKVVSNANDSENEVSAETIRASTISFSIEYPGMYRLPRLLVPQTPHSAPSMDTSLLSSSSSSCGSEDHLPSCPPLPVDVEVFKLLSYGPTAQVWRGCLLSGQGTIPIIVKMFSKRNFDHMKKEVLAYQLVSSRYLDDLAPLYYGVFTRPDQSWGAIVLSDAGEAFRGTWKEAGFSAQELQVVWKHLKTLHSLGLHHHDLGPRNVAKGRDGNLRLLDYERSSLGGGSCPCNELNTLEKVFDSLADWRQ</sequence>
<dbReference type="EMBL" id="JAUEPU010000015">
    <property type="protein sequence ID" value="KAK0496287.1"/>
    <property type="molecule type" value="Genomic_DNA"/>
</dbReference>
<dbReference type="SUPFAM" id="SSF56112">
    <property type="entry name" value="Protein kinase-like (PK-like)"/>
    <property type="match status" value="1"/>
</dbReference>
<accession>A0AA39UN78</accession>
<proteinExistence type="predicted"/>
<dbReference type="Proteomes" id="UP001175228">
    <property type="component" value="Unassembled WGS sequence"/>
</dbReference>
<gene>
    <name evidence="1" type="ORF">EDD18DRAFT_202010</name>
</gene>